<evidence type="ECO:0000313" key="3">
    <source>
        <dbReference type="WBParaSite" id="snap_masked-unitig_37719-processed-gene-0.0-mRNA-1"/>
    </source>
</evidence>
<keyword evidence="2" id="KW-1185">Reference proteome</keyword>
<evidence type="ECO:0000256" key="1">
    <source>
        <dbReference type="SAM" id="MobiDB-lite"/>
    </source>
</evidence>
<dbReference type="AlphaFoldDB" id="A0A1I8JR37"/>
<feature type="compositionally biased region" description="Low complexity" evidence="1">
    <location>
        <begin position="433"/>
        <end position="443"/>
    </location>
</feature>
<proteinExistence type="predicted"/>
<dbReference type="Proteomes" id="UP000095280">
    <property type="component" value="Unplaced"/>
</dbReference>
<reference evidence="3" key="1">
    <citation type="submission" date="2016-11" db="UniProtKB">
        <authorList>
            <consortium name="WormBaseParasite"/>
        </authorList>
    </citation>
    <scope>IDENTIFICATION</scope>
</reference>
<name>A0A1I8JR37_9PLAT</name>
<dbReference type="WBParaSite" id="snap_masked-unitig_37719-processed-gene-0.0-mRNA-1">
    <property type="protein sequence ID" value="snap_masked-unitig_37719-processed-gene-0.0-mRNA-1"/>
    <property type="gene ID" value="snap_masked-unitig_37719-processed-gene-0.0"/>
</dbReference>
<feature type="region of interest" description="Disordered" evidence="1">
    <location>
        <begin position="121"/>
        <end position="151"/>
    </location>
</feature>
<protein>
    <submittedName>
        <fullName evidence="3">Uncharacterized protein</fullName>
    </submittedName>
</protein>
<feature type="region of interest" description="Disordered" evidence="1">
    <location>
        <begin position="1"/>
        <end position="71"/>
    </location>
</feature>
<feature type="compositionally biased region" description="Basic and acidic residues" evidence="1">
    <location>
        <begin position="142"/>
        <end position="151"/>
    </location>
</feature>
<accession>A0A1I8JR37</accession>
<sequence length="564" mass="61279">MVKRKTSYRMPTSTRTGSALFAPVQPPARKERRRKARVEKGAPYSAPASERASSPGGPLPRPSGTTCAKNPRLARSEEELGEAFGGGAPFCCTASAGRLWWLRAADCARVKARASIGGRQEVPRLPRYPTGSGRTSGSTDEAQEKKAEQAEKEKNRSWLRLLLQLLLPPLRLSQLLQLSAQQLDEQRKLMRLMKLCLERSDASDGAEQALYSAHLARTSALPQSWLSRNRRLLNRPLQDDLLAKRTDCKPPVSAAYGGYSNIMTDLWSLMRGDIDSVSEANKIQSQRDKIQCQSDQDSVSEAIRFSVRGDNSVSEAIRSQRRRSCQGDEIDAVPHTPSRKGHRCAELRTLYCRCREFDYWCWYGISCTKMPRRPAAAPGPPCSTCCPFPTTHWLLLLPHSPILRPAGQSAVRSAANPLPTLSRLPTQSRPRRLSSVASAGSGRLSSLCGGGGSDGGLASHEVAACSALLSGRLLLPPGGVVRLAWPFRLAIVPPLSESRDLLRRLCASPGTPLAKCQLLAGHSEQRLSGDAIGRRAGEIGADDLVARAGIRCGHLRPAGSALPI</sequence>
<organism evidence="2 3">
    <name type="scientific">Macrostomum lignano</name>
    <dbReference type="NCBI Taxonomy" id="282301"/>
    <lineage>
        <taxon>Eukaryota</taxon>
        <taxon>Metazoa</taxon>
        <taxon>Spiralia</taxon>
        <taxon>Lophotrochozoa</taxon>
        <taxon>Platyhelminthes</taxon>
        <taxon>Rhabditophora</taxon>
        <taxon>Macrostomorpha</taxon>
        <taxon>Macrostomida</taxon>
        <taxon>Macrostomidae</taxon>
        <taxon>Macrostomum</taxon>
    </lineage>
</organism>
<feature type="region of interest" description="Disordered" evidence="1">
    <location>
        <begin position="414"/>
        <end position="443"/>
    </location>
</feature>
<evidence type="ECO:0000313" key="2">
    <source>
        <dbReference type="Proteomes" id="UP000095280"/>
    </source>
</evidence>